<evidence type="ECO:0000313" key="7">
    <source>
        <dbReference type="EMBL" id="OWK39790.1"/>
    </source>
</evidence>
<feature type="domain" description="Glycosyl hydrolase family 13 catalytic" evidence="6">
    <location>
        <begin position="184"/>
        <end position="596"/>
    </location>
</feature>
<organism evidence="7 8">
    <name type="scientific">Fimbriiglobus ruber</name>
    <dbReference type="NCBI Taxonomy" id="1908690"/>
    <lineage>
        <taxon>Bacteria</taxon>
        <taxon>Pseudomonadati</taxon>
        <taxon>Planctomycetota</taxon>
        <taxon>Planctomycetia</taxon>
        <taxon>Gemmatales</taxon>
        <taxon>Gemmataceae</taxon>
        <taxon>Fimbriiglobus</taxon>
    </lineage>
</organism>
<feature type="compositionally biased region" description="Polar residues" evidence="5">
    <location>
        <begin position="506"/>
        <end position="522"/>
    </location>
</feature>
<dbReference type="GO" id="GO:0019156">
    <property type="term" value="F:isoamylase activity"/>
    <property type="evidence" value="ECO:0007669"/>
    <property type="project" value="UniProtKB-ARBA"/>
</dbReference>
<dbReference type="SUPFAM" id="SSF81296">
    <property type="entry name" value="E set domains"/>
    <property type="match status" value="1"/>
</dbReference>
<keyword evidence="3" id="KW-0809">Transit peptide</keyword>
<dbReference type="InterPro" id="IPR048650">
    <property type="entry name" value="ISOA1-3-like_C"/>
</dbReference>
<dbReference type="Pfam" id="PF02922">
    <property type="entry name" value="CBM_48"/>
    <property type="match status" value="1"/>
</dbReference>
<evidence type="ECO:0000256" key="3">
    <source>
        <dbReference type="ARBA" id="ARBA00022946"/>
    </source>
</evidence>
<dbReference type="InterPro" id="IPR013783">
    <property type="entry name" value="Ig-like_fold"/>
</dbReference>
<dbReference type="Pfam" id="PF21156">
    <property type="entry name" value="ISOA1-3_C"/>
    <property type="match status" value="1"/>
</dbReference>
<feature type="region of interest" description="Disordered" evidence="5">
    <location>
        <begin position="494"/>
        <end position="526"/>
    </location>
</feature>
<dbReference type="EMBL" id="NIDE01000009">
    <property type="protein sequence ID" value="OWK39790.1"/>
    <property type="molecule type" value="Genomic_DNA"/>
</dbReference>
<keyword evidence="4" id="KW-0326">Glycosidase</keyword>
<dbReference type="PANTHER" id="PTHR43002">
    <property type="entry name" value="GLYCOGEN DEBRANCHING ENZYME"/>
    <property type="match status" value="1"/>
</dbReference>
<dbReference type="SUPFAM" id="SSF51011">
    <property type="entry name" value="Glycosyl hydrolase domain"/>
    <property type="match status" value="1"/>
</dbReference>
<dbReference type="SMART" id="SM00642">
    <property type="entry name" value="Aamy"/>
    <property type="match status" value="1"/>
</dbReference>
<dbReference type="InterPro" id="IPR014756">
    <property type="entry name" value="Ig_E-set"/>
</dbReference>
<dbReference type="InterPro" id="IPR011837">
    <property type="entry name" value="Glycogen_debranch_GlgX"/>
</dbReference>
<dbReference type="CDD" id="cd02856">
    <property type="entry name" value="E_set_GDE_Isoamylase_N"/>
    <property type="match status" value="1"/>
</dbReference>
<evidence type="ECO:0000256" key="1">
    <source>
        <dbReference type="ARBA" id="ARBA00008061"/>
    </source>
</evidence>
<dbReference type="CDD" id="cd11326">
    <property type="entry name" value="AmyAc_Glg_debranch"/>
    <property type="match status" value="1"/>
</dbReference>
<dbReference type="InterPro" id="IPR013780">
    <property type="entry name" value="Glyco_hydro_b"/>
</dbReference>
<evidence type="ECO:0000313" key="8">
    <source>
        <dbReference type="Proteomes" id="UP000214646"/>
    </source>
</evidence>
<dbReference type="InterPro" id="IPR006047">
    <property type="entry name" value="GH13_cat_dom"/>
</dbReference>
<name>A0A225DE12_9BACT</name>
<keyword evidence="8" id="KW-1185">Reference proteome</keyword>
<protein>
    <submittedName>
        <fullName evidence="7">Glycogen debranching enzyme</fullName>
    </submittedName>
</protein>
<dbReference type="GO" id="GO:0004135">
    <property type="term" value="F:amylo-alpha-1,6-glucosidase activity"/>
    <property type="evidence" value="ECO:0007669"/>
    <property type="project" value="InterPro"/>
</dbReference>
<dbReference type="AlphaFoldDB" id="A0A225DE12"/>
<evidence type="ECO:0000256" key="5">
    <source>
        <dbReference type="SAM" id="MobiDB-lite"/>
    </source>
</evidence>
<dbReference type="SUPFAM" id="SSF51445">
    <property type="entry name" value="(Trans)glycosidases"/>
    <property type="match status" value="1"/>
</dbReference>
<dbReference type="Gene3D" id="2.60.40.10">
    <property type="entry name" value="Immunoglobulins"/>
    <property type="match status" value="1"/>
</dbReference>
<dbReference type="Pfam" id="PF00128">
    <property type="entry name" value="Alpha-amylase"/>
    <property type="match status" value="1"/>
</dbReference>
<gene>
    <name evidence="7" type="ORF">FRUB_05680</name>
</gene>
<dbReference type="GO" id="GO:0005980">
    <property type="term" value="P:glycogen catabolic process"/>
    <property type="evidence" value="ECO:0007669"/>
    <property type="project" value="InterPro"/>
</dbReference>
<feature type="compositionally biased region" description="Basic and acidic residues" evidence="5">
    <location>
        <begin position="494"/>
        <end position="505"/>
    </location>
</feature>
<proteinExistence type="inferred from homology"/>
<comment type="similarity">
    <text evidence="1">Belongs to the glycosyl hydrolase 13 family.</text>
</comment>
<dbReference type="InterPro" id="IPR004193">
    <property type="entry name" value="Glyco_hydro_13_N"/>
</dbReference>
<keyword evidence="2" id="KW-0378">Hydrolase</keyword>
<reference evidence="8" key="1">
    <citation type="submission" date="2017-06" db="EMBL/GenBank/DDBJ databases">
        <title>Genome analysis of Fimbriiglobus ruber SP5, the first member of the order Planctomycetales with confirmed chitinolytic capability.</title>
        <authorList>
            <person name="Ravin N.V."/>
            <person name="Rakitin A.L."/>
            <person name="Ivanova A.A."/>
            <person name="Beletsky A.V."/>
            <person name="Kulichevskaya I.S."/>
            <person name="Mardanov A.V."/>
            <person name="Dedysh S.N."/>
        </authorList>
    </citation>
    <scope>NUCLEOTIDE SEQUENCE [LARGE SCALE GENOMIC DNA]</scope>
    <source>
        <strain evidence="8">SP5</strain>
    </source>
</reference>
<sequence length="722" mass="80914">MMTTTERELPESVSERAGVRAGSPLPLGIQETGGGVNFALLSRNATRVRLELFDHPDDATPARVFDLDSVRNHTGDVWHVWVAGIGSGQLYAYRVDGPYDPPAGLRFNFNRLLLDPCATAVSRSPAWDFAAARGYDPTAPGRDLTLSQRDNARSMPKCVFVNESFEWGADEPLRHPWSKTVIYELHVRGFTIRPGSNVAHPGTYQGLVEKIPYLKDLGVTAVELMPVQEFNEHSVTRTDPCSGRRLRNYWGYDPVVFRAVKGSYARSPAPGRQNREFREMVRALHAAAIEVILDVVFNHTAEGDEWGPTLCFRGIDNAIFYTLADDKRHYRDFTGTGDTVNANHPVVRDHILAALRYWVIEMHVDGFRFDLASVLGRDGAGRLLANAPLLERIAEDPILRDVKIIAEAWDAVGAYEVGSFSERRWAEWNGRYRDDVRRFWRGDDGMMGAFADRICGSADIYSGSGKGPESSINYLTCHDGFTLNDLVSYRDKHNEANGDHNRDGTDTNFSANYGTEGATTDSGTEDARTRQIKNLLLTLFISRGVPMLLGGDEFRRTQDGNNNAYCQDNETSWHDWGLPEQHREIVRFTRGMIAFRRAHPVLSKEQYYTDAEIHWFGPRSGLPDWADPKQKLFACLIWEHEHSSLYLMFNAGADAVDFHLPTVAPTHQWHIAVDTASKSPRDLFTLGEEVPVQNLCTYPLTPRSSAILLAMKPNPARGGATV</sequence>
<evidence type="ECO:0000256" key="2">
    <source>
        <dbReference type="ARBA" id="ARBA00022801"/>
    </source>
</evidence>
<dbReference type="NCBIfam" id="TIGR02100">
    <property type="entry name" value="glgX_debranch"/>
    <property type="match status" value="1"/>
</dbReference>
<dbReference type="Gene3D" id="3.20.20.80">
    <property type="entry name" value="Glycosidases"/>
    <property type="match status" value="1"/>
</dbReference>
<dbReference type="InterPro" id="IPR017853">
    <property type="entry name" value="GH"/>
</dbReference>
<evidence type="ECO:0000256" key="4">
    <source>
        <dbReference type="ARBA" id="ARBA00023295"/>
    </source>
</evidence>
<comment type="caution">
    <text evidence="7">The sequence shown here is derived from an EMBL/GenBank/DDBJ whole genome shotgun (WGS) entry which is preliminary data.</text>
</comment>
<accession>A0A225DE12</accession>
<dbReference type="Gene3D" id="2.60.40.1180">
    <property type="entry name" value="Golgi alpha-mannosidase II"/>
    <property type="match status" value="1"/>
</dbReference>
<evidence type="ECO:0000259" key="6">
    <source>
        <dbReference type="SMART" id="SM00642"/>
    </source>
</evidence>
<dbReference type="InterPro" id="IPR044505">
    <property type="entry name" value="GlgX_Isoamylase_N_E_set"/>
</dbReference>
<dbReference type="Proteomes" id="UP000214646">
    <property type="component" value="Unassembled WGS sequence"/>
</dbReference>